<evidence type="ECO:0000256" key="1">
    <source>
        <dbReference type="SAM" id="MobiDB-lite"/>
    </source>
</evidence>
<protein>
    <submittedName>
        <fullName evidence="2">Uncharacterized protein</fullName>
    </submittedName>
</protein>
<evidence type="ECO:0000313" key="2">
    <source>
        <dbReference type="EMBL" id="VEL21474.1"/>
    </source>
</evidence>
<sequence length="66" mass="7384">MARLTDDADYGAGERSGNVPSPRSDSGNDNAYYELRTRCVSLALSANMTKLRKQGQTATKHFWFKK</sequence>
<dbReference type="Proteomes" id="UP000784294">
    <property type="component" value="Unassembled WGS sequence"/>
</dbReference>
<evidence type="ECO:0000313" key="3">
    <source>
        <dbReference type="Proteomes" id="UP000784294"/>
    </source>
</evidence>
<feature type="compositionally biased region" description="Polar residues" evidence="1">
    <location>
        <begin position="18"/>
        <end position="29"/>
    </location>
</feature>
<proteinExistence type="predicted"/>
<comment type="caution">
    <text evidence="2">The sequence shown here is derived from an EMBL/GenBank/DDBJ whole genome shotgun (WGS) entry which is preliminary data.</text>
</comment>
<feature type="region of interest" description="Disordered" evidence="1">
    <location>
        <begin position="1"/>
        <end position="30"/>
    </location>
</feature>
<dbReference type="EMBL" id="CAAALY010051501">
    <property type="protein sequence ID" value="VEL21474.1"/>
    <property type="molecule type" value="Genomic_DNA"/>
</dbReference>
<gene>
    <name evidence="2" type="ORF">PXEA_LOCUS14914</name>
</gene>
<accession>A0A3S5CMQ4</accession>
<organism evidence="2 3">
    <name type="scientific">Protopolystoma xenopodis</name>
    <dbReference type="NCBI Taxonomy" id="117903"/>
    <lineage>
        <taxon>Eukaryota</taxon>
        <taxon>Metazoa</taxon>
        <taxon>Spiralia</taxon>
        <taxon>Lophotrochozoa</taxon>
        <taxon>Platyhelminthes</taxon>
        <taxon>Monogenea</taxon>
        <taxon>Polyopisthocotylea</taxon>
        <taxon>Polystomatidea</taxon>
        <taxon>Polystomatidae</taxon>
        <taxon>Protopolystoma</taxon>
    </lineage>
</organism>
<reference evidence="2" key="1">
    <citation type="submission" date="2018-11" db="EMBL/GenBank/DDBJ databases">
        <authorList>
            <consortium name="Pathogen Informatics"/>
        </authorList>
    </citation>
    <scope>NUCLEOTIDE SEQUENCE</scope>
</reference>
<dbReference type="AlphaFoldDB" id="A0A3S5CMQ4"/>
<keyword evidence="3" id="KW-1185">Reference proteome</keyword>
<name>A0A3S5CMQ4_9PLAT</name>